<protein>
    <submittedName>
        <fullName evidence="3">Uncharacterized protein LOC108997591 isoform X1</fullName>
    </submittedName>
</protein>
<dbReference type="PANTHER" id="PTHR37610">
    <property type="entry name" value="CCHC-TYPE DOMAIN-CONTAINING PROTEIN"/>
    <property type="match status" value="1"/>
</dbReference>
<feature type="region of interest" description="Disordered" evidence="1">
    <location>
        <begin position="1"/>
        <end position="25"/>
    </location>
</feature>
<name>A0A2I4FCW3_JUGRE</name>
<keyword evidence="2" id="KW-1185">Reference proteome</keyword>
<dbReference type="PANTHER" id="PTHR37610:SF100">
    <property type="entry name" value="COPIA-LIKE POLYPROTEIN_RETROTRANSPOSON"/>
    <property type="match status" value="1"/>
</dbReference>
<dbReference type="Gramene" id="Jr11_01350_p1">
    <property type="protein sequence ID" value="cds.Jr11_01350_p1"/>
    <property type="gene ID" value="Jr11_01350"/>
</dbReference>
<feature type="compositionally biased region" description="Polar residues" evidence="1">
    <location>
        <begin position="1"/>
        <end position="23"/>
    </location>
</feature>
<dbReference type="GeneID" id="108997591"/>
<dbReference type="AlphaFoldDB" id="A0A2I4FCW3"/>
<sequence>MEFSESHTPPDSPTHSNPLTNPPSRYLNLADPTNPYRLDHGDSPSITLVADLLTTENYTTWSHAMKRALRAKNKLGFIDDTLTKPSFPADPLIDLWNRCNDMVVSWIQNSITTSLKSSVAFVDDAYKIWMDLHERLSHQNGPRIFQLKKALASLSQEHDSETHWVHLCDAWGWKRSTEGRDWICYKCKVLGKRHCNKGCEAGHFMRVQRNEVSGEGGRIGLCRK</sequence>
<evidence type="ECO:0000313" key="2">
    <source>
        <dbReference type="Proteomes" id="UP000235220"/>
    </source>
</evidence>
<accession>A0A2I4FCW3</accession>
<organism evidence="2 3">
    <name type="scientific">Juglans regia</name>
    <name type="common">English walnut</name>
    <dbReference type="NCBI Taxonomy" id="51240"/>
    <lineage>
        <taxon>Eukaryota</taxon>
        <taxon>Viridiplantae</taxon>
        <taxon>Streptophyta</taxon>
        <taxon>Embryophyta</taxon>
        <taxon>Tracheophyta</taxon>
        <taxon>Spermatophyta</taxon>
        <taxon>Magnoliopsida</taxon>
        <taxon>eudicotyledons</taxon>
        <taxon>Gunneridae</taxon>
        <taxon>Pentapetalae</taxon>
        <taxon>rosids</taxon>
        <taxon>fabids</taxon>
        <taxon>Fagales</taxon>
        <taxon>Juglandaceae</taxon>
        <taxon>Juglans</taxon>
    </lineage>
</organism>
<evidence type="ECO:0000256" key="1">
    <source>
        <dbReference type="SAM" id="MobiDB-lite"/>
    </source>
</evidence>
<proteinExistence type="predicted"/>
<dbReference type="RefSeq" id="XP_018829485.1">
    <property type="nucleotide sequence ID" value="XM_018973940.2"/>
</dbReference>
<gene>
    <name evidence="3" type="primary">LOC108997591</name>
</gene>
<dbReference type="Proteomes" id="UP000235220">
    <property type="component" value="Chromosome 11"/>
</dbReference>
<dbReference type="InterPro" id="IPR029472">
    <property type="entry name" value="Copia-like_N"/>
</dbReference>
<dbReference type="KEGG" id="jre:108997591"/>
<evidence type="ECO:0000313" key="3">
    <source>
        <dbReference type="RefSeq" id="XP_018829485.1"/>
    </source>
</evidence>
<dbReference type="Pfam" id="PF14244">
    <property type="entry name" value="Retrotran_gag_3"/>
    <property type="match status" value="1"/>
</dbReference>
<reference evidence="3" key="1">
    <citation type="submission" date="2025-08" db="UniProtKB">
        <authorList>
            <consortium name="RefSeq"/>
        </authorList>
    </citation>
    <scope>IDENTIFICATION</scope>
    <source>
        <tissue evidence="3">Leaves</tissue>
    </source>
</reference>
<dbReference type="OrthoDB" id="5544992at2759"/>